<evidence type="ECO:0000256" key="1">
    <source>
        <dbReference type="SAM" id="Phobius"/>
    </source>
</evidence>
<feature type="non-terminal residue" evidence="2">
    <location>
        <position position="89"/>
    </location>
</feature>
<protein>
    <submittedName>
        <fullName evidence="2">Uncharacterized protein</fullName>
    </submittedName>
</protein>
<proteinExistence type="predicted"/>
<evidence type="ECO:0000313" key="2">
    <source>
        <dbReference type="EMBL" id="CAG5128081.1"/>
    </source>
</evidence>
<organism evidence="2 3">
    <name type="scientific">Candidula unifasciata</name>
    <dbReference type="NCBI Taxonomy" id="100452"/>
    <lineage>
        <taxon>Eukaryota</taxon>
        <taxon>Metazoa</taxon>
        <taxon>Spiralia</taxon>
        <taxon>Lophotrochozoa</taxon>
        <taxon>Mollusca</taxon>
        <taxon>Gastropoda</taxon>
        <taxon>Heterobranchia</taxon>
        <taxon>Euthyneura</taxon>
        <taxon>Panpulmonata</taxon>
        <taxon>Eupulmonata</taxon>
        <taxon>Stylommatophora</taxon>
        <taxon>Helicina</taxon>
        <taxon>Helicoidea</taxon>
        <taxon>Geomitridae</taxon>
        <taxon>Candidula</taxon>
    </lineage>
</organism>
<keyword evidence="1" id="KW-0472">Membrane</keyword>
<reference evidence="2" key="1">
    <citation type="submission" date="2021-04" db="EMBL/GenBank/DDBJ databases">
        <authorList>
            <consortium name="Molecular Ecology Group"/>
        </authorList>
    </citation>
    <scope>NUCLEOTIDE SEQUENCE</scope>
</reference>
<accession>A0A8S3ZNE1</accession>
<sequence>MFSVYHVISTRARNLEYVYYSRVNESATSASSALAADDCTQLTSSPDNAIATCKMIFGHLKSKVIAAVILIIAIGVVAGTITLALFIKS</sequence>
<evidence type="ECO:0000313" key="3">
    <source>
        <dbReference type="Proteomes" id="UP000678393"/>
    </source>
</evidence>
<dbReference type="EMBL" id="CAJHNH020002917">
    <property type="protein sequence ID" value="CAG5128081.1"/>
    <property type="molecule type" value="Genomic_DNA"/>
</dbReference>
<dbReference type="AlphaFoldDB" id="A0A8S3ZNE1"/>
<keyword evidence="1" id="KW-1133">Transmembrane helix</keyword>
<dbReference type="Proteomes" id="UP000678393">
    <property type="component" value="Unassembled WGS sequence"/>
</dbReference>
<keyword evidence="1" id="KW-0812">Transmembrane</keyword>
<comment type="caution">
    <text evidence="2">The sequence shown here is derived from an EMBL/GenBank/DDBJ whole genome shotgun (WGS) entry which is preliminary data.</text>
</comment>
<name>A0A8S3ZNE1_9EUPU</name>
<feature type="transmembrane region" description="Helical" evidence="1">
    <location>
        <begin position="64"/>
        <end position="87"/>
    </location>
</feature>
<keyword evidence="3" id="KW-1185">Reference proteome</keyword>
<feature type="non-terminal residue" evidence="2">
    <location>
        <position position="1"/>
    </location>
</feature>
<gene>
    <name evidence="2" type="ORF">CUNI_LOCUS13639</name>
</gene>